<reference evidence="2" key="1">
    <citation type="submission" date="2020-11" db="EMBL/GenBank/DDBJ databases">
        <title>Chlorella ohadii genome sequencing and assembly.</title>
        <authorList>
            <person name="Murik O."/>
            <person name="Treves H."/>
            <person name="Kedem I."/>
            <person name="Shotland Y."/>
            <person name="Kaplan A."/>
        </authorList>
    </citation>
    <scope>NUCLEOTIDE SEQUENCE</scope>
    <source>
        <strain evidence="2">1</strain>
    </source>
</reference>
<gene>
    <name evidence="2" type="ORF">COHA_002443</name>
</gene>
<evidence type="ECO:0000313" key="2">
    <source>
        <dbReference type="EMBL" id="KAI7843899.1"/>
    </source>
</evidence>
<dbReference type="EMBL" id="JADXDR010000035">
    <property type="protein sequence ID" value="KAI7843899.1"/>
    <property type="molecule type" value="Genomic_DNA"/>
</dbReference>
<dbReference type="InterPro" id="IPR023696">
    <property type="entry name" value="Ureohydrolase_dom_sf"/>
</dbReference>
<dbReference type="InterPro" id="IPR023801">
    <property type="entry name" value="His_deacetylse_dom"/>
</dbReference>
<dbReference type="Gene3D" id="3.40.800.20">
    <property type="entry name" value="Histone deacetylase domain"/>
    <property type="match status" value="1"/>
</dbReference>
<dbReference type="GO" id="GO:0040029">
    <property type="term" value="P:epigenetic regulation of gene expression"/>
    <property type="evidence" value="ECO:0007669"/>
    <property type="project" value="TreeGrafter"/>
</dbReference>
<evidence type="ECO:0000313" key="3">
    <source>
        <dbReference type="Proteomes" id="UP001205105"/>
    </source>
</evidence>
<comment type="caution">
    <text evidence="2">The sequence shown here is derived from an EMBL/GenBank/DDBJ whole genome shotgun (WGS) entry which is preliminary data.</text>
</comment>
<dbReference type="AlphaFoldDB" id="A0AAD5E0E3"/>
<name>A0AAD5E0E3_9CHLO</name>
<organism evidence="2 3">
    <name type="scientific">Chlorella ohadii</name>
    <dbReference type="NCBI Taxonomy" id="2649997"/>
    <lineage>
        <taxon>Eukaryota</taxon>
        <taxon>Viridiplantae</taxon>
        <taxon>Chlorophyta</taxon>
        <taxon>core chlorophytes</taxon>
        <taxon>Trebouxiophyceae</taxon>
        <taxon>Chlorellales</taxon>
        <taxon>Chlorellaceae</taxon>
        <taxon>Chlorella clade</taxon>
        <taxon>Chlorella</taxon>
    </lineage>
</organism>
<proteinExistence type="predicted"/>
<dbReference type="GO" id="GO:0004407">
    <property type="term" value="F:histone deacetylase activity"/>
    <property type="evidence" value="ECO:0007669"/>
    <property type="project" value="TreeGrafter"/>
</dbReference>
<sequence length="419" mass="44120">MQTQATLQTPICCRSRQPVCRAAAGPVVTAAAAAPSVLLPPETLRSARLLYATAGAPAHTYPGHKECAERVPAILTALEHSGMTPYERPEELVQLEGFSAAPLEAVLAVHAGKYAEALEKLSRRAAESGQPQFVEQETTYLTGSTYSDALLATGAALALVDNVVAASRQREAEAANSSSSGGSSGSSLAAFAICRPPGHHCTPSMPMGFCFLGNAAIAARHAQRAHGLQRVLIYDFDVHHGNGTQDAFEDDPDVLFISSHQSGAYPMTGKVGEVGTGAGEGATINIPLPGDSGHNAALEVFETIVAPAAQRFKPDIILVSAGFDAHWRDPLAGLQFRTSTYNALSASLKQLADQLCGGRIVFLLEGGYDLKALGDSVVNTFLGVLGEGPVDPFNPDLLRDEPTDKVQHVLQEVRRIHGL</sequence>
<dbReference type="Proteomes" id="UP001205105">
    <property type="component" value="Unassembled WGS sequence"/>
</dbReference>
<dbReference type="PANTHER" id="PTHR10625">
    <property type="entry name" value="HISTONE DEACETYLASE HDAC1-RELATED"/>
    <property type="match status" value="1"/>
</dbReference>
<accession>A0AAD5E0E3</accession>
<feature type="domain" description="Histone deacetylase" evidence="1">
    <location>
        <begin position="64"/>
        <end position="380"/>
    </location>
</feature>
<dbReference type="GO" id="GO:0005737">
    <property type="term" value="C:cytoplasm"/>
    <property type="evidence" value="ECO:0007669"/>
    <property type="project" value="TreeGrafter"/>
</dbReference>
<dbReference type="InterPro" id="IPR000286">
    <property type="entry name" value="HDACs"/>
</dbReference>
<evidence type="ECO:0000259" key="1">
    <source>
        <dbReference type="Pfam" id="PF00850"/>
    </source>
</evidence>
<keyword evidence="3" id="KW-1185">Reference proteome</keyword>
<protein>
    <recommendedName>
        <fullName evidence="1">Histone deacetylase domain-containing protein</fullName>
    </recommendedName>
</protein>
<dbReference type="PANTHER" id="PTHR10625:SF11">
    <property type="entry name" value="HISTONE DEACETYLASE 14, CHLOROPLASTIC"/>
    <property type="match status" value="1"/>
</dbReference>
<dbReference type="CDD" id="cd09992">
    <property type="entry name" value="HDAC_classII"/>
    <property type="match status" value="1"/>
</dbReference>
<dbReference type="Pfam" id="PF00850">
    <property type="entry name" value="Hist_deacetyl"/>
    <property type="match status" value="1"/>
</dbReference>
<dbReference type="InterPro" id="IPR037138">
    <property type="entry name" value="His_deacetylse_dom_sf"/>
</dbReference>
<dbReference type="GO" id="GO:0000118">
    <property type="term" value="C:histone deacetylase complex"/>
    <property type="evidence" value="ECO:0007669"/>
    <property type="project" value="TreeGrafter"/>
</dbReference>
<dbReference type="SUPFAM" id="SSF52768">
    <property type="entry name" value="Arginase/deacetylase"/>
    <property type="match status" value="1"/>
</dbReference>
<dbReference type="PRINTS" id="PR01270">
    <property type="entry name" value="HDASUPER"/>
</dbReference>